<dbReference type="Proteomes" id="UP000000768">
    <property type="component" value="Chromosome 10"/>
</dbReference>
<dbReference type="InParanoid" id="A0A1W0VTA4"/>
<protein>
    <submittedName>
        <fullName evidence="2">Uncharacterized protein</fullName>
    </submittedName>
</protein>
<feature type="region of interest" description="Disordered" evidence="1">
    <location>
        <begin position="1"/>
        <end position="102"/>
    </location>
</feature>
<sequence>MLTTEGARPPLPWRCPPPHRRLQRDLGERPWCRQRGSAAGPHAGCHGWLARAKGTVHADSPASPLARSSSGRPSSRSSIRPAARSSSSRPLRRRRASPALDE</sequence>
<dbReference type="Gramene" id="OQU76518">
    <property type="protein sequence ID" value="OQU76518"/>
    <property type="gene ID" value="SORBI_3010G158900"/>
</dbReference>
<evidence type="ECO:0000313" key="3">
    <source>
        <dbReference type="Proteomes" id="UP000000768"/>
    </source>
</evidence>
<gene>
    <name evidence="2" type="ORF">SORBI_3010G158900</name>
</gene>
<reference evidence="3" key="2">
    <citation type="journal article" date="2018" name="Plant J.">
        <title>The Sorghum bicolor reference genome: improved assembly, gene annotations, a transcriptome atlas, and signatures of genome organization.</title>
        <authorList>
            <person name="McCormick R.F."/>
            <person name="Truong S.K."/>
            <person name="Sreedasyam A."/>
            <person name="Jenkins J."/>
            <person name="Shu S."/>
            <person name="Sims D."/>
            <person name="Kennedy M."/>
            <person name="Amirebrahimi M."/>
            <person name="Weers B.D."/>
            <person name="McKinley B."/>
            <person name="Mattison A."/>
            <person name="Morishige D.T."/>
            <person name="Grimwood J."/>
            <person name="Schmutz J."/>
            <person name="Mullet J.E."/>
        </authorList>
    </citation>
    <scope>NUCLEOTIDE SEQUENCE [LARGE SCALE GENOMIC DNA]</scope>
    <source>
        <strain evidence="3">cv. BTx623</strain>
    </source>
</reference>
<evidence type="ECO:0000256" key="1">
    <source>
        <dbReference type="SAM" id="MobiDB-lite"/>
    </source>
</evidence>
<organism evidence="2 3">
    <name type="scientific">Sorghum bicolor</name>
    <name type="common">Sorghum</name>
    <name type="synonym">Sorghum vulgare</name>
    <dbReference type="NCBI Taxonomy" id="4558"/>
    <lineage>
        <taxon>Eukaryota</taxon>
        <taxon>Viridiplantae</taxon>
        <taxon>Streptophyta</taxon>
        <taxon>Embryophyta</taxon>
        <taxon>Tracheophyta</taxon>
        <taxon>Spermatophyta</taxon>
        <taxon>Magnoliopsida</taxon>
        <taxon>Liliopsida</taxon>
        <taxon>Poales</taxon>
        <taxon>Poaceae</taxon>
        <taxon>PACMAD clade</taxon>
        <taxon>Panicoideae</taxon>
        <taxon>Andropogonodae</taxon>
        <taxon>Andropogoneae</taxon>
        <taxon>Sorghinae</taxon>
        <taxon>Sorghum</taxon>
    </lineage>
</organism>
<accession>A0A1W0VTA4</accession>
<dbReference type="EMBL" id="CM000769">
    <property type="protein sequence ID" value="OQU76518.1"/>
    <property type="molecule type" value="Genomic_DNA"/>
</dbReference>
<name>A0A1W0VTA4_SORBI</name>
<evidence type="ECO:0000313" key="2">
    <source>
        <dbReference type="EMBL" id="OQU76518.1"/>
    </source>
</evidence>
<keyword evidence="3" id="KW-1185">Reference proteome</keyword>
<proteinExistence type="predicted"/>
<feature type="compositionally biased region" description="Low complexity" evidence="1">
    <location>
        <begin position="60"/>
        <end position="89"/>
    </location>
</feature>
<dbReference type="AlphaFoldDB" id="A0A1W0VTA4"/>
<reference evidence="2 3" key="1">
    <citation type="journal article" date="2009" name="Nature">
        <title>The Sorghum bicolor genome and the diversification of grasses.</title>
        <authorList>
            <person name="Paterson A.H."/>
            <person name="Bowers J.E."/>
            <person name="Bruggmann R."/>
            <person name="Dubchak I."/>
            <person name="Grimwood J."/>
            <person name="Gundlach H."/>
            <person name="Haberer G."/>
            <person name="Hellsten U."/>
            <person name="Mitros T."/>
            <person name="Poliakov A."/>
            <person name="Schmutz J."/>
            <person name="Spannagl M."/>
            <person name="Tang H."/>
            <person name="Wang X."/>
            <person name="Wicker T."/>
            <person name="Bharti A.K."/>
            <person name="Chapman J."/>
            <person name="Feltus F.A."/>
            <person name="Gowik U."/>
            <person name="Grigoriev I.V."/>
            <person name="Lyons E."/>
            <person name="Maher C.A."/>
            <person name="Martis M."/>
            <person name="Narechania A."/>
            <person name="Otillar R.P."/>
            <person name="Penning B.W."/>
            <person name="Salamov A.A."/>
            <person name="Wang Y."/>
            <person name="Zhang L."/>
            <person name="Carpita N.C."/>
            <person name="Freeling M."/>
            <person name="Gingle A.R."/>
            <person name="Hash C.T."/>
            <person name="Keller B."/>
            <person name="Klein P."/>
            <person name="Kresovich S."/>
            <person name="McCann M.C."/>
            <person name="Ming R."/>
            <person name="Peterson D.G."/>
            <person name="Mehboob-ur-Rahman"/>
            <person name="Ware D."/>
            <person name="Westhoff P."/>
            <person name="Mayer K.F."/>
            <person name="Messing J."/>
            <person name="Rokhsar D.S."/>
        </authorList>
    </citation>
    <scope>NUCLEOTIDE SEQUENCE [LARGE SCALE GENOMIC DNA]</scope>
    <source>
        <strain evidence="3">cv. BTx623</strain>
    </source>
</reference>